<sequence length="72" mass="7493">MSNPKVVVVTGVSSGIGRATAEKFAKRGCRVFGTVRNAAKAKPLSGVALIEMDIEDEKGNPPAIPLVRMPAS</sequence>
<accession>A0ABW0T3W8</accession>
<keyword evidence="2" id="KW-1185">Reference proteome</keyword>
<dbReference type="RefSeq" id="WP_377329869.1">
    <property type="nucleotide sequence ID" value="NZ_JBHSNG010000033.1"/>
</dbReference>
<proteinExistence type="predicted"/>
<evidence type="ECO:0000313" key="1">
    <source>
        <dbReference type="EMBL" id="MFC5583130.1"/>
    </source>
</evidence>
<dbReference type="InterPro" id="IPR002347">
    <property type="entry name" value="SDR_fam"/>
</dbReference>
<reference evidence="2" key="1">
    <citation type="journal article" date="2019" name="Int. J. Syst. Evol. Microbiol.">
        <title>The Global Catalogue of Microorganisms (GCM) 10K type strain sequencing project: providing services to taxonomists for standard genome sequencing and annotation.</title>
        <authorList>
            <consortium name="The Broad Institute Genomics Platform"/>
            <consortium name="The Broad Institute Genome Sequencing Center for Infectious Disease"/>
            <person name="Wu L."/>
            <person name="Ma J."/>
        </authorList>
    </citation>
    <scope>NUCLEOTIDE SEQUENCE [LARGE SCALE GENOMIC DNA]</scope>
    <source>
        <strain evidence="2">CGMCC 1.13587</strain>
    </source>
</reference>
<dbReference type="Proteomes" id="UP001596111">
    <property type="component" value="Unassembled WGS sequence"/>
</dbReference>
<comment type="caution">
    <text evidence="1">The sequence shown here is derived from an EMBL/GenBank/DDBJ whole genome shotgun (WGS) entry which is preliminary data.</text>
</comment>
<name>A0ABW0T3W8_9GAMM</name>
<dbReference type="EMBL" id="JBHSNG010000033">
    <property type="protein sequence ID" value="MFC5583130.1"/>
    <property type="molecule type" value="Genomic_DNA"/>
</dbReference>
<gene>
    <name evidence="1" type="ORF">ACFPPB_18610</name>
</gene>
<dbReference type="Gene3D" id="3.40.50.720">
    <property type="entry name" value="NAD(P)-binding Rossmann-like Domain"/>
    <property type="match status" value="1"/>
</dbReference>
<dbReference type="Pfam" id="PF00106">
    <property type="entry name" value="adh_short"/>
    <property type="match status" value="1"/>
</dbReference>
<protein>
    <submittedName>
        <fullName evidence="1">SDR family NAD(P)-dependent oxidoreductase</fullName>
    </submittedName>
</protein>
<dbReference type="InterPro" id="IPR036291">
    <property type="entry name" value="NAD(P)-bd_dom_sf"/>
</dbReference>
<evidence type="ECO:0000313" key="2">
    <source>
        <dbReference type="Proteomes" id="UP001596111"/>
    </source>
</evidence>
<dbReference type="SUPFAM" id="SSF51735">
    <property type="entry name" value="NAD(P)-binding Rossmann-fold domains"/>
    <property type="match status" value="1"/>
</dbReference>
<organism evidence="1 2">
    <name type="scientific">Rhodanobacter terrae</name>
    <dbReference type="NCBI Taxonomy" id="418647"/>
    <lineage>
        <taxon>Bacteria</taxon>
        <taxon>Pseudomonadati</taxon>
        <taxon>Pseudomonadota</taxon>
        <taxon>Gammaproteobacteria</taxon>
        <taxon>Lysobacterales</taxon>
        <taxon>Rhodanobacteraceae</taxon>
        <taxon>Rhodanobacter</taxon>
    </lineage>
</organism>